<dbReference type="Gene3D" id="3.40.50.720">
    <property type="entry name" value="NAD(P)-binding Rossmann-like Domain"/>
    <property type="match status" value="1"/>
</dbReference>
<dbReference type="Pfam" id="PF13727">
    <property type="entry name" value="CoA_binding_3"/>
    <property type="match status" value="1"/>
</dbReference>
<dbReference type="PANTHER" id="PTHR43318">
    <property type="entry name" value="UDP-N-ACETYLGLUCOSAMINE 4,6-DEHYDRATASE"/>
    <property type="match status" value="1"/>
</dbReference>
<reference evidence="2" key="1">
    <citation type="submission" date="2018-05" db="EMBL/GenBank/DDBJ databases">
        <authorList>
            <person name="Lanie J.A."/>
            <person name="Ng W.-L."/>
            <person name="Kazmierczak K.M."/>
            <person name="Andrzejewski T.M."/>
            <person name="Davidsen T.M."/>
            <person name="Wayne K.J."/>
            <person name="Tettelin H."/>
            <person name="Glass J.I."/>
            <person name="Rusch D."/>
            <person name="Podicherti R."/>
            <person name="Tsui H.-C.T."/>
            <person name="Winkler M.E."/>
        </authorList>
    </citation>
    <scope>NUCLEOTIDE SEQUENCE</scope>
</reference>
<accession>A0A381ZUE2</accession>
<dbReference type="InterPro" id="IPR051203">
    <property type="entry name" value="Polysaccharide_Synthase-Rel"/>
</dbReference>
<feature type="transmembrane region" description="Helical" evidence="1">
    <location>
        <begin position="47"/>
        <end position="68"/>
    </location>
</feature>
<dbReference type="PANTHER" id="PTHR43318:SF2">
    <property type="entry name" value="UDP-N-ACETYLGLUCOSAMINE 4,6-DEHYDRATASE (INVERTING)"/>
    <property type="match status" value="1"/>
</dbReference>
<dbReference type="InterPro" id="IPR036291">
    <property type="entry name" value="NAD(P)-bd_dom_sf"/>
</dbReference>
<evidence type="ECO:0000313" key="2">
    <source>
        <dbReference type="EMBL" id="SVA92876.1"/>
    </source>
</evidence>
<feature type="transmembrane region" description="Helical" evidence="1">
    <location>
        <begin position="80"/>
        <end position="101"/>
    </location>
</feature>
<feature type="transmembrane region" description="Helical" evidence="1">
    <location>
        <begin position="7"/>
        <end position="27"/>
    </location>
</feature>
<keyword evidence="1" id="KW-0812">Transmembrane</keyword>
<sequence length="255" mass="28383">MRLYQSIAVIFSDLSMTGAALLTAYWLRFTYQIRPVASGDILALNDYIRILSAILPLWALVFTAFGLYRLRRTTARAEEYVQVTIATTLAMALFAAGAFLARPTDLSRLMLGIFYLMDVALVVTGRAIIHNVLDRVRRSGRNLKRILIAGTGELAHAVIDKMRLHEEFGYRIRGMLGQESGNTYRGIPVVGGLDDACRLINRLKIDQLYIALPLSSHEDILELLDDVGNEIVEVKVVPGLLQHITLRAAVEDLDG</sequence>
<evidence type="ECO:0000256" key="1">
    <source>
        <dbReference type="SAM" id="Phobius"/>
    </source>
</evidence>
<keyword evidence="1" id="KW-0472">Membrane</keyword>
<dbReference type="SUPFAM" id="SSF51735">
    <property type="entry name" value="NAD(P)-binding Rossmann-fold domains"/>
    <property type="match status" value="1"/>
</dbReference>
<organism evidence="2">
    <name type="scientific">marine metagenome</name>
    <dbReference type="NCBI Taxonomy" id="408172"/>
    <lineage>
        <taxon>unclassified sequences</taxon>
        <taxon>metagenomes</taxon>
        <taxon>ecological metagenomes</taxon>
    </lineage>
</organism>
<feature type="transmembrane region" description="Helical" evidence="1">
    <location>
        <begin position="113"/>
        <end position="133"/>
    </location>
</feature>
<evidence type="ECO:0008006" key="3">
    <source>
        <dbReference type="Google" id="ProtNLM"/>
    </source>
</evidence>
<name>A0A381ZUE2_9ZZZZ</name>
<dbReference type="AlphaFoldDB" id="A0A381ZUE2"/>
<keyword evidence="1" id="KW-1133">Transmembrane helix</keyword>
<gene>
    <name evidence="2" type="ORF">METZ01_LOCUS145730</name>
</gene>
<dbReference type="EMBL" id="UINC01022706">
    <property type="protein sequence ID" value="SVA92876.1"/>
    <property type="molecule type" value="Genomic_DNA"/>
</dbReference>
<feature type="non-terminal residue" evidence="2">
    <location>
        <position position="255"/>
    </location>
</feature>
<proteinExistence type="predicted"/>
<protein>
    <recommendedName>
        <fullName evidence="3">CoA-binding domain-containing protein</fullName>
    </recommendedName>
</protein>